<evidence type="ECO:0000256" key="1">
    <source>
        <dbReference type="SAM" id="MobiDB-lite"/>
    </source>
</evidence>
<proteinExistence type="predicted"/>
<evidence type="ECO:0000313" key="3">
    <source>
        <dbReference type="Proteomes" id="UP000292082"/>
    </source>
</evidence>
<organism evidence="2 3">
    <name type="scientific">Dichomitus squalens</name>
    <dbReference type="NCBI Taxonomy" id="114155"/>
    <lineage>
        <taxon>Eukaryota</taxon>
        <taxon>Fungi</taxon>
        <taxon>Dikarya</taxon>
        <taxon>Basidiomycota</taxon>
        <taxon>Agaricomycotina</taxon>
        <taxon>Agaricomycetes</taxon>
        <taxon>Polyporales</taxon>
        <taxon>Polyporaceae</taxon>
        <taxon>Dichomitus</taxon>
    </lineage>
</organism>
<feature type="region of interest" description="Disordered" evidence="1">
    <location>
        <begin position="47"/>
        <end position="69"/>
    </location>
</feature>
<accession>A0A4Q9PHN9</accession>
<evidence type="ECO:0000313" key="2">
    <source>
        <dbReference type="EMBL" id="TBU53181.1"/>
    </source>
</evidence>
<keyword evidence="3" id="KW-1185">Reference proteome</keyword>
<dbReference type="Proteomes" id="UP000292082">
    <property type="component" value="Unassembled WGS sequence"/>
</dbReference>
<gene>
    <name evidence="2" type="ORF">BD310DRAFT_170634</name>
</gene>
<dbReference type="AlphaFoldDB" id="A0A4Q9PHN9"/>
<protein>
    <submittedName>
        <fullName evidence="2">Uncharacterized protein</fullName>
    </submittedName>
</protein>
<reference evidence="2 3" key="1">
    <citation type="submission" date="2019-01" db="EMBL/GenBank/DDBJ databases">
        <title>Draft genome sequences of three monokaryotic isolates of the white-rot basidiomycete fungus Dichomitus squalens.</title>
        <authorList>
            <consortium name="DOE Joint Genome Institute"/>
            <person name="Lopez S.C."/>
            <person name="Andreopoulos B."/>
            <person name="Pangilinan J."/>
            <person name="Lipzen A."/>
            <person name="Riley R."/>
            <person name="Ahrendt S."/>
            <person name="Ng V."/>
            <person name="Barry K."/>
            <person name="Daum C."/>
            <person name="Grigoriev I.V."/>
            <person name="Hilden K.S."/>
            <person name="Makela M.R."/>
            <person name="de Vries R.P."/>
        </authorList>
    </citation>
    <scope>NUCLEOTIDE SEQUENCE [LARGE SCALE GENOMIC DNA]</scope>
    <source>
        <strain evidence="2 3">CBS 464.89</strain>
    </source>
</reference>
<feature type="compositionally biased region" description="Basic and acidic residues" evidence="1">
    <location>
        <begin position="53"/>
        <end position="62"/>
    </location>
</feature>
<sequence>MRMVQLAYARHPGSGSRILSHQRPLRRSLSHDSLPLSGCFRRGPGARSLARVRSGDSDDAQARRKYGGRRRTCPHCGGGMWTLSRPSATRRERGTAAYARPACFGTLPRLPAIAPRPRAVQASNCHLHPRTSNPRRHQHCHDACSAVADPPRLDLCEWAAFRRSSSPCISISANGALDRQRGIRLAFVRERVPRGDVSAPYT</sequence>
<name>A0A4Q9PHN9_9APHY</name>
<dbReference type="EMBL" id="ML145222">
    <property type="protein sequence ID" value="TBU53181.1"/>
    <property type="molecule type" value="Genomic_DNA"/>
</dbReference>